<comment type="caution">
    <text evidence="2">The sequence shown here is derived from an EMBL/GenBank/DDBJ whole genome shotgun (WGS) entry which is preliminary data.</text>
</comment>
<protein>
    <submittedName>
        <fullName evidence="2">12175_t:CDS:1</fullName>
    </submittedName>
</protein>
<dbReference type="EMBL" id="CAJVPY010020612">
    <property type="protein sequence ID" value="CAG8776294.1"/>
    <property type="molecule type" value="Genomic_DNA"/>
</dbReference>
<accession>A0A9N9JDE0</accession>
<dbReference type="OrthoDB" id="10511553at2759"/>
<dbReference type="AlphaFoldDB" id="A0A9N9JDE0"/>
<sequence>TVIALNNFLRIWKQDPAFQKHLDISPQNIYLWDEKEPENAVDLNPLINTTVEINFDEFLQIETEVPLPAEEATPAEVTTEFGNHPSRELSTT</sequence>
<name>A0A9N9JDE0_9GLOM</name>
<reference evidence="2" key="1">
    <citation type="submission" date="2021-06" db="EMBL/GenBank/DDBJ databases">
        <authorList>
            <person name="Kallberg Y."/>
            <person name="Tangrot J."/>
            <person name="Rosling A."/>
        </authorList>
    </citation>
    <scope>NUCLEOTIDE SEQUENCE</scope>
    <source>
        <strain evidence="2">MA453B</strain>
    </source>
</reference>
<gene>
    <name evidence="2" type="ORF">DERYTH_LOCUS19189</name>
</gene>
<evidence type="ECO:0000256" key="1">
    <source>
        <dbReference type="SAM" id="MobiDB-lite"/>
    </source>
</evidence>
<proteinExistence type="predicted"/>
<feature type="compositionally biased region" description="Low complexity" evidence="1">
    <location>
        <begin position="67"/>
        <end position="80"/>
    </location>
</feature>
<feature type="non-terminal residue" evidence="2">
    <location>
        <position position="92"/>
    </location>
</feature>
<evidence type="ECO:0000313" key="2">
    <source>
        <dbReference type="EMBL" id="CAG8776294.1"/>
    </source>
</evidence>
<dbReference type="Proteomes" id="UP000789405">
    <property type="component" value="Unassembled WGS sequence"/>
</dbReference>
<feature type="region of interest" description="Disordered" evidence="1">
    <location>
        <begin position="67"/>
        <end position="92"/>
    </location>
</feature>
<organism evidence="2 3">
    <name type="scientific">Dentiscutata erythropus</name>
    <dbReference type="NCBI Taxonomy" id="1348616"/>
    <lineage>
        <taxon>Eukaryota</taxon>
        <taxon>Fungi</taxon>
        <taxon>Fungi incertae sedis</taxon>
        <taxon>Mucoromycota</taxon>
        <taxon>Glomeromycotina</taxon>
        <taxon>Glomeromycetes</taxon>
        <taxon>Diversisporales</taxon>
        <taxon>Gigasporaceae</taxon>
        <taxon>Dentiscutata</taxon>
    </lineage>
</organism>
<evidence type="ECO:0000313" key="3">
    <source>
        <dbReference type="Proteomes" id="UP000789405"/>
    </source>
</evidence>
<keyword evidence="3" id="KW-1185">Reference proteome</keyword>